<organism evidence="1 2">
    <name type="scientific">Exiguobacterium indicum</name>
    <dbReference type="NCBI Taxonomy" id="296995"/>
    <lineage>
        <taxon>Bacteria</taxon>
        <taxon>Bacillati</taxon>
        <taxon>Bacillota</taxon>
        <taxon>Bacilli</taxon>
        <taxon>Bacillales</taxon>
        <taxon>Bacillales Family XII. Incertae Sedis</taxon>
        <taxon>Exiguobacterium</taxon>
    </lineage>
</organism>
<sequence>MSDLRYILRLGDPVIHHEAGILDGSVFEFKEGIKRLFRKILRPGDWLVDIDDENEDDIII</sequence>
<dbReference type="RefSeq" id="WP_336449636.1">
    <property type="nucleotide sequence ID" value="NZ_JBAWKY010000006.1"/>
</dbReference>
<dbReference type="EMBL" id="JBAWKY010000006">
    <property type="protein sequence ID" value="MEI4463774.1"/>
    <property type="molecule type" value="Genomic_DNA"/>
</dbReference>
<proteinExistence type="predicted"/>
<reference evidence="1 2" key="1">
    <citation type="submission" date="2023-12" db="EMBL/GenBank/DDBJ databases">
        <authorList>
            <person name="Easwaran N."/>
            <person name="Lazarus H.P.S."/>
        </authorList>
    </citation>
    <scope>NUCLEOTIDE SEQUENCE [LARGE SCALE GENOMIC DNA]</scope>
    <source>
        <strain evidence="1 2">VIT-2023</strain>
    </source>
</reference>
<keyword evidence="2" id="KW-1185">Reference proteome</keyword>
<name>A0ABU8ELF7_9BACL</name>
<gene>
    <name evidence="1" type="ORF">SZL87_15220</name>
</gene>
<dbReference type="Proteomes" id="UP001387110">
    <property type="component" value="Unassembled WGS sequence"/>
</dbReference>
<protein>
    <submittedName>
        <fullName evidence="1">Uncharacterized protein</fullName>
    </submittedName>
</protein>
<evidence type="ECO:0000313" key="2">
    <source>
        <dbReference type="Proteomes" id="UP001387110"/>
    </source>
</evidence>
<evidence type="ECO:0000313" key="1">
    <source>
        <dbReference type="EMBL" id="MEI4463774.1"/>
    </source>
</evidence>
<comment type="caution">
    <text evidence="1">The sequence shown here is derived from an EMBL/GenBank/DDBJ whole genome shotgun (WGS) entry which is preliminary data.</text>
</comment>
<accession>A0ABU8ELF7</accession>